<gene>
    <name evidence="1" type="ORF">MTO99_00740</name>
</gene>
<dbReference type="EMBL" id="CP094528">
    <property type="protein sequence ID" value="UOE44354.1"/>
    <property type="molecule type" value="Genomic_DNA"/>
</dbReference>
<dbReference type="Proteomes" id="UP000832097">
    <property type="component" value="Chromosome"/>
</dbReference>
<sequence>MDTSSTASYTAKLIDGPLEGRTVATAFLDTGDPRPRIELNADGGKRYVYSRGAGLEFDGDNSSLPTAVEYRFVETVFD</sequence>
<dbReference type="RefSeq" id="WP_243556107.1">
    <property type="nucleotide sequence ID" value="NZ_CP094528.1"/>
</dbReference>
<evidence type="ECO:0000313" key="2">
    <source>
        <dbReference type="Proteomes" id="UP000832097"/>
    </source>
</evidence>
<accession>A0ABY4C018</accession>
<name>A0ABY4C018_9MICO</name>
<reference evidence="1 2" key="1">
    <citation type="submission" date="2022-03" db="EMBL/GenBank/DDBJ databases">
        <title>Mucilaginibacter sp. isolated from the gut of Protaetia brevitarsis seulensis larvae.</title>
        <authorList>
            <person name="Won M."/>
            <person name="Kim S.-J."/>
            <person name="Kwon S.-W."/>
        </authorList>
    </citation>
    <scope>NUCLEOTIDE SEQUENCE [LARGE SCALE GENOMIC DNA]</scope>
    <source>
        <strain evidence="1 2">CFWR-12</strain>
    </source>
</reference>
<evidence type="ECO:0000313" key="1">
    <source>
        <dbReference type="EMBL" id="UOE44354.1"/>
    </source>
</evidence>
<protein>
    <submittedName>
        <fullName evidence="1">Uncharacterized protein</fullName>
    </submittedName>
</protein>
<organism evidence="1 2">
    <name type="scientific">Agromyces larvae</name>
    <dbReference type="NCBI Taxonomy" id="2929802"/>
    <lineage>
        <taxon>Bacteria</taxon>
        <taxon>Bacillati</taxon>
        <taxon>Actinomycetota</taxon>
        <taxon>Actinomycetes</taxon>
        <taxon>Micrococcales</taxon>
        <taxon>Microbacteriaceae</taxon>
        <taxon>Agromyces</taxon>
    </lineage>
</organism>
<keyword evidence="2" id="KW-1185">Reference proteome</keyword>
<proteinExistence type="predicted"/>